<gene>
    <name evidence="1" type="ORF">SAMN05192568_107120</name>
</gene>
<organism evidence="1 2">
    <name type="scientific">Methylobacterium pseudosasicola</name>
    <dbReference type="NCBI Taxonomy" id="582667"/>
    <lineage>
        <taxon>Bacteria</taxon>
        <taxon>Pseudomonadati</taxon>
        <taxon>Pseudomonadota</taxon>
        <taxon>Alphaproteobacteria</taxon>
        <taxon>Hyphomicrobiales</taxon>
        <taxon>Methylobacteriaceae</taxon>
        <taxon>Methylobacterium</taxon>
    </lineage>
</organism>
<dbReference type="OrthoDB" id="7998312at2"/>
<evidence type="ECO:0000313" key="2">
    <source>
        <dbReference type="Proteomes" id="UP000199048"/>
    </source>
</evidence>
<dbReference type="AlphaFoldDB" id="A0A1I4UJ46"/>
<keyword evidence="2" id="KW-1185">Reference proteome</keyword>
<dbReference type="EMBL" id="FOTK01000071">
    <property type="protein sequence ID" value="SFM88770.1"/>
    <property type="molecule type" value="Genomic_DNA"/>
</dbReference>
<dbReference type="RefSeq" id="WP_092046887.1">
    <property type="nucleotide sequence ID" value="NZ_FOTK01000071.1"/>
</dbReference>
<accession>A0A1I4UJ46</accession>
<proteinExistence type="predicted"/>
<dbReference type="Proteomes" id="UP000199048">
    <property type="component" value="Unassembled WGS sequence"/>
</dbReference>
<evidence type="ECO:0000313" key="1">
    <source>
        <dbReference type="EMBL" id="SFM88770.1"/>
    </source>
</evidence>
<name>A0A1I4UJ46_9HYPH</name>
<protein>
    <submittedName>
        <fullName evidence="1">Uncharacterized protein</fullName>
    </submittedName>
</protein>
<sequence>MTTAPPFAVRAKRPHGTVTYNCPTPEWALKKLRDFQSVSYENISVTGPGGQPLVEADLVAMIEGGMQTAPVANRITTAVQS</sequence>
<reference evidence="2" key="1">
    <citation type="submission" date="2016-10" db="EMBL/GenBank/DDBJ databases">
        <authorList>
            <person name="Varghese N."/>
            <person name="Submissions S."/>
        </authorList>
    </citation>
    <scope>NUCLEOTIDE SEQUENCE [LARGE SCALE GENOMIC DNA]</scope>
    <source>
        <strain evidence="2">BL36</strain>
    </source>
</reference>